<keyword evidence="7" id="KW-0436">Ligase</keyword>
<dbReference type="InterPro" id="IPR037171">
    <property type="entry name" value="NagB/RpiA_transferase-like"/>
</dbReference>
<feature type="region of interest" description="Disordered" evidence="6">
    <location>
        <begin position="11"/>
        <end position="35"/>
    </location>
</feature>
<dbReference type="GO" id="GO:0009396">
    <property type="term" value="P:folic acid-containing compound biosynthetic process"/>
    <property type="evidence" value="ECO:0007669"/>
    <property type="project" value="TreeGrafter"/>
</dbReference>
<evidence type="ECO:0000256" key="1">
    <source>
        <dbReference type="ARBA" id="ARBA00010638"/>
    </source>
</evidence>
<dbReference type="OrthoDB" id="9801938at2"/>
<feature type="binding site" evidence="4">
    <location>
        <position position="90"/>
    </location>
    <ligand>
        <name>substrate</name>
    </ligand>
</feature>
<dbReference type="GO" id="GO:0035999">
    <property type="term" value="P:tetrahydrofolate interconversion"/>
    <property type="evidence" value="ECO:0007669"/>
    <property type="project" value="TreeGrafter"/>
</dbReference>
<dbReference type="GO" id="GO:0046872">
    <property type="term" value="F:metal ion binding"/>
    <property type="evidence" value="ECO:0007669"/>
    <property type="project" value="UniProtKB-KW"/>
</dbReference>
<keyword evidence="5" id="KW-0460">Magnesium</keyword>
<evidence type="ECO:0000256" key="5">
    <source>
        <dbReference type="RuleBase" id="RU361279"/>
    </source>
</evidence>
<keyword evidence="3 4" id="KW-0067">ATP-binding</keyword>
<sequence>MAGIRPPAQFPGKRIFKEPAGMEGKTPQPGTIGGHAAAKREVRRMIRARIGALDAASLEAMSRSICRRVAALAQERGFYRIAIFAARPGEVDLLPLLDMLPDREWYFPLVHEGRTLSFHRVCHCGEFVAGCWDIREPGPACPELHPGEMDLIVLPGAAFTRDGKRLGYGGGFYDTLLDGPAAGVPLAGVCFPCQLLDDLPMEAHDRHVDMVITPDAE</sequence>
<dbReference type="AlphaFoldDB" id="A0A2N8HC72"/>
<evidence type="ECO:0000256" key="2">
    <source>
        <dbReference type="ARBA" id="ARBA00022741"/>
    </source>
</evidence>
<organism evidence="7 8">
    <name type="scientific">Akkermansia muciniphila</name>
    <dbReference type="NCBI Taxonomy" id="239935"/>
    <lineage>
        <taxon>Bacteria</taxon>
        <taxon>Pseudomonadati</taxon>
        <taxon>Verrucomicrobiota</taxon>
        <taxon>Verrucomicrobiia</taxon>
        <taxon>Verrucomicrobiales</taxon>
        <taxon>Akkermansiaceae</taxon>
        <taxon>Akkermansia</taxon>
    </lineage>
</organism>
<gene>
    <name evidence="7" type="ORF">CXU22_11585</name>
</gene>
<dbReference type="GO" id="GO:0030272">
    <property type="term" value="F:5-formyltetrahydrofolate cyclo-ligase activity"/>
    <property type="evidence" value="ECO:0007669"/>
    <property type="project" value="UniProtKB-EC"/>
</dbReference>
<dbReference type="PIRSF" id="PIRSF006806">
    <property type="entry name" value="FTHF_cligase"/>
    <property type="match status" value="1"/>
</dbReference>
<proteinExistence type="inferred from homology"/>
<evidence type="ECO:0000256" key="3">
    <source>
        <dbReference type="ARBA" id="ARBA00022840"/>
    </source>
</evidence>
<dbReference type="InterPro" id="IPR024185">
    <property type="entry name" value="FTHF_cligase-like_sf"/>
</dbReference>
<comment type="caution">
    <text evidence="7">The sequence shown here is derived from an EMBL/GenBank/DDBJ whole genome shotgun (WGS) entry which is preliminary data.</text>
</comment>
<comment type="cofactor">
    <cofactor evidence="5">
        <name>Mg(2+)</name>
        <dbReference type="ChEBI" id="CHEBI:18420"/>
    </cofactor>
</comment>
<dbReference type="Gene3D" id="3.40.50.10420">
    <property type="entry name" value="NagB/RpiA/CoA transferase-like"/>
    <property type="match status" value="1"/>
</dbReference>
<evidence type="ECO:0000313" key="8">
    <source>
        <dbReference type="Proteomes" id="UP000236000"/>
    </source>
</evidence>
<dbReference type="SUPFAM" id="SSF100950">
    <property type="entry name" value="NagB/RpiA/CoA transferase-like"/>
    <property type="match status" value="1"/>
</dbReference>
<dbReference type="EC" id="6.3.3.2" evidence="5"/>
<evidence type="ECO:0000256" key="6">
    <source>
        <dbReference type="SAM" id="MobiDB-lite"/>
    </source>
</evidence>
<dbReference type="PANTHER" id="PTHR23407:SF1">
    <property type="entry name" value="5-FORMYLTETRAHYDROFOLATE CYCLO-LIGASE"/>
    <property type="match status" value="1"/>
</dbReference>
<dbReference type="Pfam" id="PF01812">
    <property type="entry name" value="5-FTHF_cyc-lig"/>
    <property type="match status" value="1"/>
</dbReference>
<comment type="catalytic activity">
    <reaction evidence="5">
        <text>(6S)-5-formyl-5,6,7,8-tetrahydrofolate + ATP = (6R)-5,10-methenyltetrahydrofolate + ADP + phosphate</text>
        <dbReference type="Rhea" id="RHEA:10488"/>
        <dbReference type="ChEBI" id="CHEBI:30616"/>
        <dbReference type="ChEBI" id="CHEBI:43474"/>
        <dbReference type="ChEBI" id="CHEBI:57455"/>
        <dbReference type="ChEBI" id="CHEBI:57457"/>
        <dbReference type="ChEBI" id="CHEBI:456216"/>
        <dbReference type="EC" id="6.3.3.2"/>
    </reaction>
</comment>
<keyword evidence="5" id="KW-0479">Metal-binding</keyword>
<feature type="binding site" evidence="4">
    <location>
        <begin position="165"/>
        <end position="173"/>
    </location>
    <ligand>
        <name>ATP</name>
        <dbReference type="ChEBI" id="CHEBI:30616"/>
    </ligand>
</feature>
<accession>A0A2N8HC72</accession>
<evidence type="ECO:0000256" key="4">
    <source>
        <dbReference type="PIRSR" id="PIRSR006806-1"/>
    </source>
</evidence>
<protein>
    <recommendedName>
        <fullName evidence="5">5-formyltetrahydrofolate cyclo-ligase</fullName>
        <ecNumber evidence="5">6.3.3.2</ecNumber>
    </recommendedName>
</protein>
<name>A0A2N8HC72_9BACT</name>
<dbReference type="Proteomes" id="UP000236000">
    <property type="component" value="Unassembled WGS sequence"/>
</dbReference>
<dbReference type="EMBL" id="PJKA01000013">
    <property type="protein sequence ID" value="PNC17463.1"/>
    <property type="molecule type" value="Genomic_DNA"/>
</dbReference>
<feature type="binding site" evidence="4">
    <location>
        <begin position="39"/>
        <end position="43"/>
    </location>
    <ligand>
        <name>ATP</name>
        <dbReference type="ChEBI" id="CHEBI:30616"/>
    </ligand>
</feature>
<dbReference type="NCBIfam" id="TIGR02727">
    <property type="entry name" value="MTHFS_bact"/>
    <property type="match status" value="1"/>
</dbReference>
<dbReference type="InterPro" id="IPR002698">
    <property type="entry name" value="FTHF_cligase"/>
</dbReference>
<reference evidence="7 8" key="1">
    <citation type="journal article" date="2017" name="BMC Genomics">
        <title>Genome sequencing of 39 Akkermansia muciniphila isolates reveals its population structure, genomic and functional diverisity, and global distribution in mammalian gut microbiotas.</title>
        <authorList>
            <person name="Guo X."/>
            <person name="Li S."/>
            <person name="Zhang J."/>
            <person name="Wu F."/>
            <person name="Li X."/>
            <person name="Wu D."/>
            <person name="Zhang M."/>
            <person name="Ou Z."/>
            <person name="Jie Z."/>
            <person name="Yan Q."/>
            <person name="Li P."/>
            <person name="Yi J."/>
            <person name="Peng Y."/>
        </authorList>
    </citation>
    <scope>NUCLEOTIDE SEQUENCE [LARGE SCALE GENOMIC DNA]</scope>
    <source>
        <strain evidence="7 8">GP24</strain>
    </source>
</reference>
<comment type="similarity">
    <text evidence="1 5">Belongs to the 5-formyltetrahydrofolate cyclo-ligase family.</text>
</comment>
<dbReference type="GO" id="GO:0005524">
    <property type="term" value="F:ATP binding"/>
    <property type="evidence" value="ECO:0007669"/>
    <property type="project" value="UniProtKB-KW"/>
</dbReference>
<dbReference type="PANTHER" id="PTHR23407">
    <property type="entry name" value="ATPASE INHIBITOR/5-FORMYLTETRAHYDROFOLATE CYCLO-LIGASE"/>
    <property type="match status" value="1"/>
</dbReference>
<keyword evidence="2 4" id="KW-0547">Nucleotide-binding</keyword>
<evidence type="ECO:0000313" key="7">
    <source>
        <dbReference type="EMBL" id="PNC17463.1"/>
    </source>
</evidence>